<keyword evidence="11" id="KW-1185">Reference proteome</keyword>
<dbReference type="InterPro" id="IPR002864">
    <property type="entry name" value="Acyl-ACP_thioesterase_NHD"/>
</dbReference>
<name>A0A6M1STG2_9BACT</name>
<organism evidence="10 11">
    <name type="scientific">Fodinibius halophilus</name>
    <dbReference type="NCBI Taxonomy" id="1736908"/>
    <lineage>
        <taxon>Bacteria</taxon>
        <taxon>Pseudomonadati</taxon>
        <taxon>Balneolota</taxon>
        <taxon>Balneolia</taxon>
        <taxon>Balneolales</taxon>
        <taxon>Balneolaceae</taxon>
        <taxon>Fodinibius</taxon>
    </lineage>
</organism>
<evidence type="ECO:0000256" key="1">
    <source>
        <dbReference type="ARBA" id="ARBA00006500"/>
    </source>
</evidence>
<evidence type="ECO:0000256" key="6">
    <source>
        <dbReference type="ARBA" id="ARBA00023098"/>
    </source>
</evidence>
<evidence type="ECO:0000259" key="9">
    <source>
        <dbReference type="Pfam" id="PF20791"/>
    </source>
</evidence>
<dbReference type="Gene3D" id="3.10.129.10">
    <property type="entry name" value="Hotdog Thioesterase"/>
    <property type="match status" value="1"/>
</dbReference>
<dbReference type="EMBL" id="JAALLS010000001">
    <property type="protein sequence ID" value="NGP86836.1"/>
    <property type="molecule type" value="Genomic_DNA"/>
</dbReference>
<dbReference type="AlphaFoldDB" id="A0A6M1STG2"/>
<keyword evidence="4" id="KW-0276">Fatty acid metabolism</keyword>
<keyword evidence="2" id="KW-0444">Lipid biosynthesis</keyword>
<evidence type="ECO:0000313" key="10">
    <source>
        <dbReference type="EMBL" id="NGP86836.1"/>
    </source>
</evidence>
<dbReference type="PANTHER" id="PTHR31727">
    <property type="entry name" value="OLEOYL-ACYL CARRIER PROTEIN THIOESTERASE 1, CHLOROPLASTIC"/>
    <property type="match status" value="1"/>
</dbReference>
<dbReference type="GO" id="GO:0016297">
    <property type="term" value="F:fatty acyl-[ACP] hydrolase activity"/>
    <property type="evidence" value="ECO:0007669"/>
    <property type="project" value="InterPro"/>
</dbReference>
<comment type="caution">
    <text evidence="10">The sequence shown here is derived from an EMBL/GenBank/DDBJ whole genome shotgun (WGS) entry which is preliminary data.</text>
</comment>
<dbReference type="SUPFAM" id="SSF54637">
    <property type="entry name" value="Thioesterase/thiol ester dehydrase-isomerase"/>
    <property type="match status" value="2"/>
</dbReference>
<evidence type="ECO:0000313" key="11">
    <source>
        <dbReference type="Proteomes" id="UP000479132"/>
    </source>
</evidence>
<dbReference type="Pfam" id="PF20791">
    <property type="entry name" value="Acyl-ACP_TE_C"/>
    <property type="match status" value="1"/>
</dbReference>
<evidence type="ECO:0000256" key="5">
    <source>
        <dbReference type="ARBA" id="ARBA00022946"/>
    </source>
</evidence>
<keyword evidence="3" id="KW-0378">Hydrolase</keyword>
<sequence length="238" mass="27827">MTTKKSIYEESFKIRASEVDNNHQATLPAICDLLQEIAGNHARKLSFDITDLQQDKRTWVLHRLQIQINRFPEWRESIRIKTWPSGGDGLRAHRDFLLLDDNENIIGRALSYWLILDLKSRLPVRIPKKILELVPRDSEHLLSPTEAEFETFEEVESNHTYNIRKTDLDLNNHLNNVKYIEWMCACLPKETRINNLDVIFKAEAMLGDTVEALYQLKKDQHQFQIRKTNGKILALAHS</sequence>
<dbReference type="InterPro" id="IPR045023">
    <property type="entry name" value="FATA/B"/>
</dbReference>
<feature type="domain" description="Acyl-ACP thioesterase N-terminal hotdog" evidence="8">
    <location>
        <begin position="7"/>
        <end position="132"/>
    </location>
</feature>
<dbReference type="InterPro" id="IPR029069">
    <property type="entry name" value="HotDog_dom_sf"/>
</dbReference>
<keyword evidence="5" id="KW-0809">Transit peptide</keyword>
<feature type="domain" description="Acyl-ACP thioesterase-like C-terminal" evidence="9">
    <location>
        <begin position="154"/>
        <end position="226"/>
    </location>
</feature>
<evidence type="ECO:0000256" key="3">
    <source>
        <dbReference type="ARBA" id="ARBA00022801"/>
    </source>
</evidence>
<evidence type="ECO:0000259" key="8">
    <source>
        <dbReference type="Pfam" id="PF01643"/>
    </source>
</evidence>
<keyword evidence="7" id="KW-0275">Fatty acid biosynthesis</keyword>
<accession>A0A6M1STG2</accession>
<evidence type="ECO:0000256" key="4">
    <source>
        <dbReference type="ARBA" id="ARBA00022832"/>
    </source>
</evidence>
<dbReference type="InterPro" id="IPR049427">
    <property type="entry name" value="Acyl-ACP_TE_C"/>
</dbReference>
<keyword evidence="6" id="KW-0443">Lipid metabolism</keyword>
<dbReference type="CDD" id="cd00586">
    <property type="entry name" value="4HBT"/>
    <property type="match status" value="1"/>
</dbReference>
<evidence type="ECO:0000256" key="7">
    <source>
        <dbReference type="ARBA" id="ARBA00023160"/>
    </source>
</evidence>
<reference evidence="10 11" key="1">
    <citation type="submission" date="2020-02" db="EMBL/GenBank/DDBJ databases">
        <title>Aliifodinibius halophilus 2W32, complete genome.</title>
        <authorList>
            <person name="Li Y."/>
            <person name="Wu S."/>
        </authorList>
    </citation>
    <scope>NUCLEOTIDE SEQUENCE [LARGE SCALE GENOMIC DNA]</scope>
    <source>
        <strain evidence="10 11">2W32</strain>
    </source>
</reference>
<protein>
    <submittedName>
        <fullName evidence="10">Acyl-[acyl-carrier-protein] thioesterase</fullName>
    </submittedName>
</protein>
<proteinExistence type="inferred from homology"/>
<dbReference type="Proteomes" id="UP000479132">
    <property type="component" value="Unassembled WGS sequence"/>
</dbReference>
<dbReference type="RefSeq" id="WP_165265020.1">
    <property type="nucleotide sequence ID" value="NZ_JAALLS010000001.1"/>
</dbReference>
<gene>
    <name evidence="10" type="ORF">G3569_00610</name>
</gene>
<dbReference type="GO" id="GO:0000036">
    <property type="term" value="F:acyl carrier activity"/>
    <property type="evidence" value="ECO:0007669"/>
    <property type="project" value="TreeGrafter"/>
</dbReference>
<dbReference type="Pfam" id="PF01643">
    <property type="entry name" value="Acyl-ACP_TE"/>
    <property type="match status" value="1"/>
</dbReference>
<dbReference type="PANTHER" id="PTHR31727:SF6">
    <property type="entry name" value="OLEOYL-ACYL CARRIER PROTEIN THIOESTERASE 1, CHLOROPLASTIC"/>
    <property type="match status" value="1"/>
</dbReference>
<evidence type="ECO:0000256" key="2">
    <source>
        <dbReference type="ARBA" id="ARBA00022516"/>
    </source>
</evidence>
<comment type="similarity">
    <text evidence="1">Belongs to the acyl-ACP thioesterase family.</text>
</comment>